<name>A0A9P8LBH7_9PEZI</name>
<accession>A0A9P8LBH7</accession>
<sequence length="254" mass="27967">MTNRHYQDPDTVPWLSARNVEPTIKARSDLHPRVLDPPVTSTTLTRLLIQLLDNDPTTIICNSQPNTVSKFMTTDINNSPAFNMGVRGLCGCTAIVLTNPNAVYMAHFWEDLSFNAGGGLTADQNFQNNVINFLSNGGVGGPSLVQHANDFNDPSTLLIVVSPNYRRRLLYNQAGSDYINQLVAHIQTTLPAATNLGPWIYPYIPVSSGTTNGDLELDNTAKGRLLFQFSPGQVTGAEKNQRIYFQTNRIFDAP</sequence>
<dbReference type="Proteomes" id="UP000750711">
    <property type="component" value="Unassembled WGS sequence"/>
</dbReference>
<organism evidence="1 2">
    <name type="scientific">Trichoglossum hirsutum</name>
    <dbReference type="NCBI Taxonomy" id="265104"/>
    <lineage>
        <taxon>Eukaryota</taxon>
        <taxon>Fungi</taxon>
        <taxon>Dikarya</taxon>
        <taxon>Ascomycota</taxon>
        <taxon>Pezizomycotina</taxon>
        <taxon>Geoglossomycetes</taxon>
        <taxon>Geoglossales</taxon>
        <taxon>Geoglossaceae</taxon>
        <taxon>Trichoglossum</taxon>
    </lineage>
</organism>
<reference evidence="1" key="1">
    <citation type="submission" date="2021-03" db="EMBL/GenBank/DDBJ databases">
        <title>Comparative genomics and phylogenomic investigation of the class Geoglossomycetes provide insights into ecological specialization and systematics.</title>
        <authorList>
            <person name="Melie T."/>
            <person name="Pirro S."/>
            <person name="Miller A.N."/>
            <person name="Quandt A."/>
        </authorList>
    </citation>
    <scope>NUCLEOTIDE SEQUENCE</scope>
    <source>
        <strain evidence="1">CAQ_001_2017</strain>
    </source>
</reference>
<dbReference type="EMBL" id="JAGHQM010000654">
    <property type="protein sequence ID" value="KAH0559210.1"/>
    <property type="molecule type" value="Genomic_DNA"/>
</dbReference>
<proteinExistence type="predicted"/>
<evidence type="ECO:0000313" key="2">
    <source>
        <dbReference type="Proteomes" id="UP000750711"/>
    </source>
</evidence>
<gene>
    <name evidence="1" type="ORF">GP486_004276</name>
</gene>
<keyword evidence="2" id="KW-1185">Reference proteome</keyword>
<protein>
    <submittedName>
        <fullName evidence="1">Uncharacterized protein</fullName>
    </submittedName>
</protein>
<evidence type="ECO:0000313" key="1">
    <source>
        <dbReference type="EMBL" id="KAH0559210.1"/>
    </source>
</evidence>
<dbReference type="AlphaFoldDB" id="A0A9P8LBH7"/>
<comment type="caution">
    <text evidence="1">The sequence shown here is derived from an EMBL/GenBank/DDBJ whole genome shotgun (WGS) entry which is preliminary data.</text>
</comment>